<dbReference type="PANTHER" id="PTHR47245">
    <property type="entry name" value="PEPTIDYLPROLYL ISOMERASE"/>
    <property type="match status" value="1"/>
</dbReference>
<dbReference type="PANTHER" id="PTHR47245:SF1">
    <property type="entry name" value="FOLDASE PROTEIN PRSA"/>
    <property type="match status" value="1"/>
</dbReference>
<proteinExistence type="predicted"/>
<dbReference type="EMBL" id="UINC01090129">
    <property type="protein sequence ID" value="SVC41793.1"/>
    <property type="molecule type" value="Genomic_DNA"/>
</dbReference>
<organism evidence="7">
    <name type="scientific">marine metagenome</name>
    <dbReference type="NCBI Taxonomy" id="408172"/>
    <lineage>
        <taxon>unclassified sequences</taxon>
        <taxon>metagenomes</taxon>
        <taxon>ecological metagenomes</taxon>
    </lineage>
</organism>
<evidence type="ECO:0000256" key="4">
    <source>
        <dbReference type="ARBA" id="ARBA00023110"/>
    </source>
</evidence>
<dbReference type="Gene3D" id="3.10.50.40">
    <property type="match status" value="1"/>
</dbReference>
<dbReference type="SUPFAM" id="SSF54534">
    <property type="entry name" value="FKBP-like"/>
    <property type="match status" value="1"/>
</dbReference>
<dbReference type="GO" id="GO:0003755">
    <property type="term" value="F:peptidyl-prolyl cis-trans isomerase activity"/>
    <property type="evidence" value="ECO:0007669"/>
    <property type="project" value="UniProtKB-KW"/>
</dbReference>
<evidence type="ECO:0000256" key="3">
    <source>
        <dbReference type="ARBA" id="ARBA00022729"/>
    </source>
</evidence>
<sequence>IITLNFYLPRYQSFLSKTLQTDNLSNRYALLNSLIDEEMLMEYAEEKGISEKIAKSPQVEKDKNQLLLNAFYKQEIDPQLIAGETELRRMYTWSKSSIHVRHLFSRTREGILDIKEQLDLGSSWEKLASNCFTDSLLSSNGGDLGFRNLGDLDPAFEQIAFQLTDGEVSPPVMTGDGYSIIQLLKREYNPFLIENDYLLMKDRLDVIAKTYKKRPAVREYTDRVYNQLSLIFNHKNLLQLLPEIKLLKGEESVEIKSASPDLTIVKSLSLKTYWTFADILEKCRTLSQEKIARMNSVENAESIISGLFVREMLLKKAVESNLHHDTDFMEQVDKLKRKHIVQSIFYGIKNPDTEHDNSFKFNAFQDFIESLRKKSDINIDSTVVKSFILEKR</sequence>
<evidence type="ECO:0000256" key="5">
    <source>
        <dbReference type="ARBA" id="ARBA00023235"/>
    </source>
</evidence>
<evidence type="ECO:0000256" key="1">
    <source>
        <dbReference type="ARBA" id="ARBA00000971"/>
    </source>
</evidence>
<evidence type="ECO:0000256" key="2">
    <source>
        <dbReference type="ARBA" id="ARBA00013194"/>
    </source>
</evidence>
<keyword evidence="4" id="KW-0697">Rotamase</keyword>
<comment type="catalytic activity">
    <reaction evidence="1">
        <text>[protein]-peptidylproline (omega=180) = [protein]-peptidylproline (omega=0)</text>
        <dbReference type="Rhea" id="RHEA:16237"/>
        <dbReference type="Rhea" id="RHEA-COMP:10747"/>
        <dbReference type="Rhea" id="RHEA-COMP:10748"/>
        <dbReference type="ChEBI" id="CHEBI:83833"/>
        <dbReference type="ChEBI" id="CHEBI:83834"/>
        <dbReference type="EC" id="5.2.1.8"/>
    </reaction>
</comment>
<feature type="non-terminal residue" evidence="7">
    <location>
        <position position="1"/>
    </location>
</feature>
<dbReference type="PROSITE" id="PS50198">
    <property type="entry name" value="PPIC_PPIASE_2"/>
    <property type="match status" value="1"/>
</dbReference>
<dbReference type="InterPro" id="IPR050245">
    <property type="entry name" value="PrsA_foldase"/>
</dbReference>
<name>A0A382LZ09_9ZZZZ</name>
<protein>
    <recommendedName>
        <fullName evidence="2">peptidylprolyl isomerase</fullName>
        <ecNumber evidence="2">5.2.1.8</ecNumber>
    </recommendedName>
</protein>
<reference evidence="7" key="1">
    <citation type="submission" date="2018-05" db="EMBL/GenBank/DDBJ databases">
        <authorList>
            <person name="Lanie J.A."/>
            <person name="Ng W.-L."/>
            <person name="Kazmierczak K.M."/>
            <person name="Andrzejewski T.M."/>
            <person name="Davidsen T.M."/>
            <person name="Wayne K.J."/>
            <person name="Tettelin H."/>
            <person name="Glass J.I."/>
            <person name="Rusch D."/>
            <person name="Podicherti R."/>
            <person name="Tsui H.-C.T."/>
            <person name="Winkler M.E."/>
        </authorList>
    </citation>
    <scope>NUCLEOTIDE SEQUENCE</scope>
</reference>
<dbReference type="AlphaFoldDB" id="A0A382LZ09"/>
<feature type="non-terminal residue" evidence="7">
    <location>
        <position position="392"/>
    </location>
</feature>
<dbReference type="InterPro" id="IPR046357">
    <property type="entry name" value="PPIase_dom_sf"/>
</dbReference>
<keyword evidence="3" id="KW-0732">Signal</keyword>
<feature type="domain" description="PpiC" evidence="6">
    <location>
        <begin position="95"/>
        <end position="185"/>
    </location>
</feature>
<keyword evidence="5" id="KW-0413">Isomerase</keyword>
<gene>
    <name evidence="7" type="ORF">METZ01_LOCUS294647</name>
</gene>
<dbReference type="InterPro" id="IPR000297">
    <property type="entry name" value="PPIase_PpiC"/>
</dbReference>
<dbReference type="Pfam" id="PF00639">
    <property type="entry name" value="Rotamase"/>
    <property type="match status" value="1"/>
</dbReference>
<evidence type="ECO:0000313" key="7">
    <source>
        <dbReference type="EMBL" id="SVC41793.1"/>
    </source>
</evidence>
<dbReference type="EC" id="5.2.1.8" evidence="2"/>
<evidence type="ECO:0000259" key="6">
    <source>
        <dbReference type="PROSITE" id="PS50198"/>
    </source>
</evidence>
<accession>A0A382LZ09</accession>